<feature type="transmembrane region" description="Helical" evidence="9">
    <location>
        <begin position="229"/>
        <end position="253"/>
    </location>
</feature>
<sequence length="295" mass="30299">MTEIVTAAIQYILSGLAIGGIYALVGLGFHIMWSAAKAVNFAHGDTLMLGAVLAVLGVDVGIPLAVACLLAIIAGGIFGVLLERFAVRPFAATSTSIGWMLTTIAVGVMIEALATLQFGGFSRPLSSPGVKSAVHIFGAGVYPQELAIPVVAILVMVGLRLMQRHTLIGRAMQAVAHDKRAAALMGINVNRIVAFSYGLASLFGAAAGVLVAPVIQVSASMGALLGLKGFAVAIIGGITSAPGIVIVGLGFGVMEKFVEGYISTAAREIIGFGVMILVLLVFPQGLFGKREVLKV</sequence>
<dbReference type="InterPro" id="IPR001851">
    <property type="entry name" value="ABC_transp_permease"/>
</dbReference>
<keyword evidence="3" id="KW-1003">Cell membrane</keyword>
<dbReference type="AlphaFoldDB" id="A0A1M7DUJ9"/>
<keyword evidence="4 9" id="KW-0812">Transmembrane</keyword>
<evidence type="ECO:0000313" key="10">
    <source>
        <dbReference type="EMBL" id="SED87203.1"/>
    </source>
</evidence>
<organism evidence="10 11">
    <name type="scientific">Bradyrhizobium lablabi</name>
    <dbReference type="NCBI Taxonomy" id="722472"/>
    <lineage>
        <taxon>Bacteria</taxon>
        <taxon>Pseudomonadati</taxon>
        <taxon>Pseudomonadota</taxon>
        <taxon>Alphaproteobacteria</taxon>
        <taxon>Hyphomicrobiales</taxon>
        <taxon>Nitrobacteraceae</taxon>
        <taxon>Bradyrhizobium</taxon>
    </lineage>
</organism>
<feature type="transmembrane region" description="Helical" evidence="9">
    <location>
        <begin position="64"/>
        <end position="87"/>
    </location>
</feature>
<comment type="subcellular location">
    <subcellularLocation>
        <location evidence="1">Cell membrane</location>
        <topology evidence="1">Multi-pass membrane protein</topology>
    </subcellularLocation>
</comment>
<name>A0A1M7DUJ9_9BRAD</name>
<dbReference type="GO" id="GO:0006865">
    <property type="term" value="P:amino acid transport"/>
    <property type="evidence" value="ECO:0007669"/>
    <property type="project" value="UniProtKB-KW"/>
</dbReference>
<dbReference type="PANTHER" id="PTHR11795">
    <property type="entry name" value="BRANCHED-CHAIN AMINO ACID TRANSPORT SYSTEM PERMEASE PROTEIN LIVH"/>
    <property type="match status" value="1"/>
</dbReference>
<evidence type="ECO:0000256" key="7">
    <source>
        <dbReference type="ARBA" id="ARBA00023136"/>
    </source>
</evidence>
<proteinExistence type="inferred from homology"/>
<evidence type="ECO:0000256" key="8">
    <source>
        <dbReference type="ARBA" id="ARBA00037998"/>
    </source>
</evidence>
<feature type="transmembrane region" description="Helical" evidence="9">
    <location>
        <begin position="265"/>
        <end position="287"/>
    </location>
</feature>
<evidence type="ECO:0000256" key="4">
    <source>
        <dbReference type="ARBA" id="ARBA00022692"/>
    </source>
</evidence>
<evidence type="ECO:0000256" key="3">
    <source>
        <dbReference type="ARBA" id="ARBA00022475"/>
    </source>
</evidence>
<protein>
    <submittedName>
        <fullName evidence="10">Amino acid/amide ABC transporter membrane protein 1, HAAT family</fullName>
    </submittedName>
</protein>
<dbReference type="PANTHER" id="PTHR11795:SF450">
    <property type="entry name" value="ABC TRANSPORTER PERMEASE PROTEIN"/>
    <property type="match status" value="1"/>
</dbReference>
<dbReference type="InterPro" id="IPR052157">
    <property type="entry name" value="BCAA_transport_permease"/>
</dbReference>
<evidence type="ECO:0000256" key="6">
    <source>
        <dbReference type="ARBA" id="ARBA00022989"/>
    </source>
</evidence>
<keyword evidence="2" id="KW-0813">Transport</keyword>
<feature type="transmembrane region" description="Helical" evidence="9">
    <location>
        <begin position="194"/>
        <end position="217"/>
    </location>
</feature>
<accession>A0A1M7DUJ9</accession>
<feature type="transmembrane region" description="Helical" evidence="9">
    <location>
        <begin position="99"/>
        <end position="121"/>
    </location>
</feature>
<dbReference type="EMBL" id="FNTI01000001">
    <property type="protein sequence ID" value="SED87203.1"/>
    <property type="molecule type" value="Genomic_DNA"/>
</dbReference>
<evidence type="ECO:0000256" key="5">
    <source>
        <dbReference type="ARBA" id="ARBA00022970"/>
    </source>
</evidence>
<keyword evidence="6 9" id="KW-1133">Transmembrane helix</keyword>
<dbReference type="Proteomes" id="UP000183208">
    <property type="component" value="Unassembled WGS sequence"/>
</dbReference>
<keyword evidence="7 9" id="KW-0472">Membrane</keyword>
<gene>
    <name evidence="10" type="ORF">SAMN05444171_5475</name>
</gene>
<evidence type="ECO:0000313" key="11">
    <source>
        <dbReference type="Proteomes" id="UP000183208"/>
    </source>
</evidence>
<reference evidence="10 11" key="1">
    <citation type="submission" date="2016-10" db="EMBL/GenBank/DDBJ databases">
        <authorList>
            <person name="de Groot N.N."/>
        </authorList>
    </citation>
    <scope>NUCLEOTIDE SEQUENCE [LARGE SCALE GENOMIC DNA]</scope>
    <source>
        <strain evidence="10 11">GAS522</strain>
    </source>
</reference>
<comment type="similarity">
    <text evidence="8">Belongs to the binding-protein-dependent transport system permease family. LivHM subfamily.</text>
</comment>
<dbReference type="GO" id="GO:0005886">
    <property type="term" value="C:plasma membrane"/>
    <property type="evidence" value="ECO:0007669"/>
    <property type="project" value="UniProtKB-SubCell"/>
</dbReference>
<evidence type="ECO:0000256" key="9">
    <source>
        <dbReference type="SAM" id="Phobius"/>
    </source>
</evidence>
<evidence type="ECO:0000256" key="2">
    <source>
        <dbReference type="ARBA" id="ARBA00022448"/>
    </source>
</evidence>
<dbReference type="GO" id="GO:0022857">
    <property type="term" value="F:transmembrane transporter activity"/>
    <property type="evidence" value="ECO:0007669"/>
    <property type="project" value="InterPro"/>
</dbReference>
<evidence type="ECO:0000256" key="1">
    <source>
        <dbReference type="ARBA" id="ARBA00004651"/>
    </source>
</evidence>
<keyword evidence="5" id="KW-0029">Amino-acid transport</keyword>
<feature type="transmembrane region" description="Helical" evidence="9">
    <location>
        <begin position="12"/>
        <end position="31"/>
    </location>
</feature>
<dbReference type="CDD" id="cd06582">
    <property type="entry name" value="TM_PBP1_LivH_like"/>
    <property type="match status" value="1"/>
</dbReference>
<dbReference type="Pfam" id="PF02653">
    <property type="entry name" value="BPD_transp_2"/>
    <property type="match status" value="1"/>
</dbReference>
<feature type="transmembrane region" description="Helical" evidence="9">
    <location>
        <begin position="141"/>
        <end position="162"/>
    </location>
</feature>